<evidence type="ECO:0000256" key="1">
    <source>
        <dbReference type="SAM" id="Phobius"/>
    </source>
</evidence>
<keyword evidence="1" id="KW-0472">Membrane</keyword>
<feature type="transmembrane region" description="Helical" evidence="1">
    <location>
        <begin position="66"/>
        <end position="90"/>
    </location>
</feature>
<organism evidence="2 3">
    <name type="scientific">Mycolicibacterium duvalii</name>
    <dbReference type="NCBI Taxonomy" id="39688"/>
    <lineage>
        <taxon>Bacteria</taxon>
        <taxon>Bacillati</taxon>
        <taxon>Actinomycetota</taxon>
        <taxon>Actinomycetes</taxon>
        <taxon>Mycobacteriales</taxon>
        <taxon>Mycobacteriaceae</taxon>
        <taxon>Mycolicibacterium</taxon>
    </lineage>
</organism>
<dbReference type="GO" id="GO:0005548">
    <property type="term" value="F:phospholipid transporter activity"/>
    <property type="evidence" value="ECO:0007669"/>
    <property type="project" value="TreeGrafter"/>
</dbReference>
<dbReference type="KEGG" id="mdu:MDUV_36560"/>
<dbReference type="PANTHER" id="PTHR30188:SF13">
    <property type="entry name" value="CONSERVED HYPOTHETICAL INTEGRAL MEMBRANE PROTEIN YRBE3B"/>
    <property type="match status" value="1"/>
</dbReference>
<reference evidence="2 3" key="1">
    <citation type="journal article" date="2019" name="Emerg. Microbes Infect.">
        <title>Comprehensive subspecies identification of 175 nontuberculous mycobacteria species based on 7547 genomic profiles.</title>
        <authorList>
            <person name="Matsumoto Y."/>
            <person name="Kinjo T."/>
            <person name="Motooka D."/>
            <person name="Nabeya D."/>
            <person name="Jung N."/>
            <person name="Uechi K."/>
            <person name="Horii T."/>
            <person name="Iida T."/>
            <person name="Fujita J."/>
            <person name="Nakamura S."/>
        </authorList>
    </citation>
    <scope>NUCLEOTIDE SEQUENCE [LARGE SCALE GENOMIC DNA]</scope>
    <source>
        <strain evidence="2 3">JCM 6396</strain>
    </source>
</reference>
<keyword evidence="1" id="KW-0812">Transmembrane</keyword>
<feature type="transmembrane region" description="Helical" evidence="1">
    <location>
        <begin position="166"/>
        <end position="185"/>
    </location>
</feature>
<evidence type="ECO:0000313" key="3">
    <source>
        <dbReference type="Proteomes" id="UP000467006"/>
    </source>
</evidence>
<feature type="transmembrane region" description="Helical" evidence="1">
    <location>
        <begin position="259"/>
        <end position="277"/>
    </location>
</feature>
<dbReference type="AlphaFoldDB" id="A0A7I7K3Q7"/>
<feature type="transmembrane region" description="Helical" evidence="1">
    <location>
        <begin position="25"/>
        <end position="46"/>
    </location>
</feature>
<dbReference type="Pfam" id="PF02405">
    <property type="entry name" value="MlaE"/>
    <property type="match status" value="1"/>
</dbReference>
<protein>
    <submittedName>
        <fullName evidence="2">ABC transporter permease</fullName>
    </submittedName>
</protein>
<evidence type="ECO:0000313" key="2">
    <source>
        <dbReference type="EMBL" id="BBX18796.1"/>
    </source>
</evidence>
<accession>A0A7I7K3Q7</accession>
<dbReference type="GO" id="GO:0043190">
    <property type="term" value="C:ATP-binding cassette (ABC) transporter complex"/>
    <property type="evidence" value="ECO:0007669"/>
    <property type="project" value="InterPro"/>
</dbReference>
<name>A0A7I7K3Q7_9MYCO</name>
<feature type="transmembrane region" description="Helical" evidence="1">
    <location>
        <begin position="216"/>
        <end position="239"/>
    </location>
</feature>
<gene>
    <name evidence="2" type="ORF">MDUV_36560</name>
</gene>
<proteinExistence type="predicted"/>
<dbReference type="EMBL" id="AP022563">
    <property type="protein sequence ID" value="BBX18796.1"/>
    <property type="molecule type" value="Genomic_DNA"/>
</dbReference>
<sequence>MAASTFSPAVLGGMRRAYRRTTAPVIRLGHMLVFFVRALAGIPVAFRHYRSEFVRLLSDIAWGNGSLVVGGGTAGVAVVLGITVGALVGIEGYNFLDLLGLGPATGIISSLVNTRELAPIAASLAFATQAGCRFTAQLGSMRIAEEIDALESLGIRPIPYLVTTRLMASVVAVIPLYVVCLAVSYLTTQVVVQVISGGSTGSYLHYFTLMLSGQDIVYSVLKTIVFVWIASTVQCYYGYYASGGPVGVGVAAGHAMRASITVVIMVNMLLTMALWSVDAGARFGG</sequence>
<dbReference type="PANTHER" id="PTHR30188">
    <property type="entry name" value="ABC TRANSPORTER PERMEASE PROTEIN-RELATED"/>
    <property type="match status" value="1"/>
</dbReference>
<dbReference type="InterPro" id="IPR030802">
    <property type="entry name" value="Permease_MalE"/>
</dbReference>
<keyword evidence="3" id="KW-1185">Reference proteome</keyword>
<dbReference type="Proteomes" id="UP000467006">
    <property type="component" value="Chromosome"/>
</dbReference>
<keyword evidence="1" id="KW-1133">Transmembrane helix</keyword>